<dbReference type="RefSeq" id="WP_176758832.1">
    <property type="nucleotide sequence ID" value="NZ_FMUS01000002.1"/>
</dbReference>
<keyword evidence="3" id="KW-1185">Reference proteome</keyword>
<dbReference type="EMBL" id="FMUS01000002">
    <property type="protein sequence ID" value="SCX92204.1"/>
    <property type="molecule type" value="Genomic_DNA"/>
</dbReference>
<dbReference type="AlphaFoldDB" id="A0A1G5BQ96"/>
<feature type="transmembrane region" description="Helical" evidence="1">
    <location>
        <begin position="6"/>
        <end position="24"/>
    </location>
</feature>
<feature type="transmembrane region" description="Helical" evidence="1">
    <location>
        <begin position="75"/>
        <end position="95"/>
    </location>
</feature>
<protein>
    <recommendedName>
        <fullName evidence="4">PH domain-containing protein</fullName>
    </recommendedName>
</protein>
<keyword evidence="1" id="KW-1133">Transmembrane helix</keyword>
<dbReference type="STRING" id="1120976.SAMN03080606_00487"/>
<reference evidence="2 3" key="1">
    <citation type="submission" date="2016-10" db="EMBL/GenBank/DDBJ databases">
        <authorList>
            <person name="de Groot N.N."/>
        </authorList>
    </citation>
    <scope>NUCLEOTIDE SEQUENCE [LARGE SCALE GENOMIC DNA]</scope>
    <source>
        <strain evidence="2 3">DSM 18978</strain>
    </source>
</reference>
<sequence>MVRLFVFLFTPMLLILFGILIKYFKQYWLIAGYNTASKKEKENIDAEKLGAFIGNVMFVLAAINLSGLLLRYLGYRLLGDLTWGLFIIVIIFTVFRGQSFYKESGSTNGKMDRLSLIVVLIVTLPILMFVGGLMWYGNVTNEVTVEGDIIRISGMYGTSVSREAITSIELLNEIPNIERKLNGLNFGNINKGVFRLADWGNGWVYLESNKGPYVVIRYNIEGLIVINYKNSEDTERVYAMISN</sequence>
<accession>A0A1G5BQ96</accession>
<feature type="transmembrane region" description="Helical" evidence="1">
    <location>
        <begin position="116"/>
        <end position="136"/>
    </location>
</feature>
<proteinExistence type="predicted"/>
<feature type="transmembrane region" description="Helical" evidence="1">
    <location>
        <begin position="49"/>
        <end position="69"/>
    </location>
</feature>
<keyword evidence="1" id="KW-0472">Membrane</keyword>
<dbReference type="Pfam" id="PF12650">
    <property type="entry name" value="DUF3784"/>
    <property type="match status" value="1"/>
</dbReference>
<keyword evidence="1" id="KW-0812">Transmembrane</keyword>
<name>A0A1G5BQ96_9FIRM</name>
<evidence type="ECO:0008006" key="4">
    <source>
        <dbReference type="Google" id="ProtNLM"/>
    </source>
</evidence>
<dbReference type="Proteomes" id="UP000198636">
    <property type="component" value="Unassembled WGS sequence"/>
</dbReference>
<evidence type="ECO:0000313" key="2">
    <source>
        <dbReference type="EMBL" id="SCX92204.1"/>
    </source>
</evidence>
<evidence type="ECO:0000256" key="1">
    <source>
        <dbReference type="SAM" id="Phobius"/>
    </source>
</evidence>
<organism evidence="2 3">
    <name type="scientific">Alkaliphilus peptidifermentans DSM 18978</name>
    <dbReference type="NCBI Taxonomy" id="1120976"/>
    <lineage>
        <taxon>Bacteria</taxon>
        <taxon>Bacillati</taxon>
        <taxon>Bacillota</taxon>
        <taxon>Clostridia</taxon>
        <taxon>Peptostreptococcales</taxon>
        <taxon>Natronincolaceae</taxon>
        <taxon>Alkaliphilus</taxon>
    </lineage>
</organism>
<dbReference type="InterPro" id="IPR017259">
    <property type="entry name" value="UCP037672"/>
</dbReference>
<gene>
    <name evidence="2" type="ORF">SAMN03080606_00487</name>
</gene>
<evidence type="ECO:0000313" key="3">
    <source>
        <dbReference type="Proteomes" id="UP000198636"/>
    </source>
</evidence>